<feature type="transmembrane region" description="Helical" evidence="1">
    <location>
        <begin position="13"/>
        <end position="31"/>
    </location>
</feature>
<name>A0AAV8TDU6_9ROSI</name>
<dbReference type="Pfam" id="PF09803">
    <property type="entry name" value="Pet100"/>
    <property type="match status" value="1"/>
</dbReference>
<dbReference type="Proteomes" id="UP001159364">
    <property type="component" value="Linkage Group LG05"/>
</dbReference>
<dbReference type="PANTHER" id="PTHR35700">
    <property type="entry name" value="OS07G0181800 PROTEIN"/>
    <property type="match status" value="1"/>
</dbReference>
<protein>
    <submittedName>
        <fullName evidence="2">Uncharacterized protein</fullName>
    </submittedName>
</protein>
<keyword evidence="1" id="KW-1133">Transmembrane helix</keyword>
<evidence type="ECO:0000313" key="3">
    <source>
        <dbReference type="Proteomes" id="UP001159364"/>
    </source>
</evidence>
<keyword evidence="3" id="KW-1185">Reference proteome</keyword>
<dbReference type="GO" id="GO:0005739">
    <property type="term" value="C:mitochondrion"/>
    <property type="evidence" value="ECO:0007669"/>
    <property type="project" value="InterPro"/>
</dbReference>
<comment type="caution">
    <text evidence="2">The sequence shown here is derived from an EMBL/GenBank/DDBJ whole genome shotgun (WGS) entry which is preliminary data.</text>
</comment>
<keyword evidence="1" id="KW-0812">Transmembrane</keyword>
<dbReference type="AlphaFoldDB" id="A0AAV8TDU6"/>
<reference evidence="2 3" key="1">
    <citation type="submission" date="2021-09" db="EMBL/GenBank/DDBJ databases">
        <title>Genomic insights and catalytic innovation underlie evolution of tropane alkaloids biosynthesis.</title>
        <authorList>
            <person name="Wang Y.-J."/>
            <person name="Tian T."/>
            <person name="Huang J.-P."/>
            <person name="Huang S.-X."/>
        </authorList>
    </citation>
    <scope>NUCLEOTIDE SEQUENCE [LARGE SCALE GENOMIC DNA]</scope>
    <source>
        <strain evidence="2">KIB-2018</strain>
        <tissue evidence="2">Leaf</tissue>
    </source>
</reference>
<dbReference type="PANTHER" id="PTHR35700:SF3">
    <property type="entry name" value="GENOME ASSEMBLY, CHROMOSOME: A08"/>
    <property type="match status" value="1"/>
</dbReference>
<dbReference type="GO" id="GO:0033617">
    <property type="term" value="P:mitochondrial respiratory chain complex IV assembly"/>
    <property type="evidence" value="ECO:0007669"/>
    <property type="project" value="InterPro"/>
</dbReference>
<proteinExistence type="predicted"/>
<gene>
    <name evidence="2" type="ORF">K2173_006453</name>
</gene>
<dbReference type="InterPro" id="IPR018625">
    <property type="entry name" value="Pet100"/>
</dbReference>
<keyword evidence="1" id="KW-0472">Membrane</keyword>
<sequence>MSSLGTSKGILEIAKFGIYVTIPIFLMYTFANNSKNLQKFMGSRSYVVYPPRDQGLHHLRSLGNGAGIGSQEKEWLISGCCNHSEVVALTSLQDHIS</sequence>
<dbReference type="EMBL" id="JAIWQS010000005">
    <property type="protein sequence ID" value="KAJ8764581.1"/>
    <property type="molecule type" value="Genomic_DNA"/>
</dbReference>
<accession>A0AAV8TDU6</accession>
<evidence type="ECO:0000256" key="1">
    <source>
        <dbReference type="SAM" id="Phobius"/>
    </source>
</evidence>
<organism evidence="2 3">
    <name type="scientific">Erythroxylum novogranatense</name>
    <dbReference type="NCBI Taxonomy" id="1862640"/>
    <lineage>
        <taxon>Eukaryota</taxon>
        <taxon>Viridiplantae</taxon>
        <taxon>Streptophyta</taxon>
        <taxon>Embryophyta</taxon>
        <taxon>Tracheophyta</taxon>
        <taxon>Spermatophyta</taxon>
        <taxon>Magnoliopsida</taxon>
        <taxon>eudicotyledons</taxon>
        <taxon>Gunneridae</taxon>
        <taxon>Pentapetalae</taxon>
        <taxon>rosids</taxon>
        <taxon>fabids</taxon>
        <taxon>Malpighiales</taxon>
        <taxon>Erythroxylaceae</taxon>
        <taxon>Erythroxylum</taxon>
    </lineage>
</organism>
<evidence type="ECO:0000313" key="2">
    <source>
        <dbReference type="EMBL" id="KAJ8764581.1"/>
    </source>
</evidence>